<dbReference type="Proteomes" id="UP001221757">
    <property type="component" value="Unassembled WGS sequence"/>
</dbReference>
<accession>A0AAD7GDP9</accession>
<keyword evidence="2" id="KW-1185">Reference proteome</keyword>
<sequence length="662" mass="73946">MTAVNDPQASPRSPDGWPYNLEELLGPDYLRQSCAEVPGIPRNWNESWSILRATLDTLEASGNTPYMAVLGLLHVELIREQNLALDSLSTSLSMDHLQDRLGTNYVPSATERKQLLEFCAQGSQTISKVTAEIDIDHHRLISSYGRRLALRRRVDPHLELISPMRAVPPEILQEIFMACLPEDHNAIMHTSEAPLLLGRVCSAWRTISLSTAALWASVHVVIPTVRQSYPIQQSHLGSNEGLLHDLNVMKRSEGLQIWLQRSGDCSLSISLFHGSSWGMVPRPFLDTVISYSRRWKAITVLQVPDHDLDSLFSLGPEDVPLLEAIEIVDNSWVTGPGHEYVNFYAVPPNLRTFSLQRIAGQRLPACSWHHITDLHLESQTSFYTPDIEQTLDLIEQCVNLESCRLALPADRVPLAGPFAVVSVFAPRRITLPHLHTLSVRASSAVDAVFNLARILDSFIVPAVEKLTIWNLQTPDTPVLDDPPVLSDIMIALDQLVERSSCSLRSLYLDQPTGDIGFLHRCLRRAPGLSKLALIDHPVRPVGLLPILGELIASPSSPIPPLCPSLIRLRLGSIDITDSDHPVLQNLIESRCGTPPNHTTRLKALDLILSHMWSSEIPLEPSRFLPSQVYVSEPYDYRRDNNRERWAGILTETMGPGQIWGYQ</sequence>
<name>A0AAD7GDP9_MYCRO</name>
<dbReference type="Gene3D" id="3.80.10.10">
    <property type="entry name" value="Ribonuclease Inhibitor"/>
    <property type="match status" value="1"/>
</dbReference>
<dbReference type="AlphaFoldDB" id="A0AAD7GDP9"/>
<proteinExistence type="predicted"/>
<comment type="caution">
    <text evidence="1">The sequence shown here is derived from an EMBL/GenBank/DDBJ whole genome shotgun (WGS) entry which is preliminary data.</text>
</comment>
<dbReference type="EMBL" id="JARKIE010000100">
    <property type="protein sequence ID" value="KAJ7686031.1"/>
    <property type="molecule type" value="Genomic_DNA"/>
</dbReference>
<reference evidence="1" key="1">
    <citation type="submission" date="2023-03" db="EMBL/GenBank/DDBJ databases">
        <title>Massive genome expansion in bonnet fungi (Mycena s.s.) driven by repeated elements and novel gene families across ecological guilds.</title>
        <authorList>
            <consortium name="Lawrence Berkeley National Laboratory"/>
            <person name="Harder C.B."/>
            <person name="Miyauchi S."/>
            <person name="Viragh M."/>
            <person name="Kuo A."/>
            <person name="Thoen E."/>
            <person name="Andreopoulos B."/>
            <person name="Lu D."/>
            <person name="Skrede I."/>
            <person name="Drula E."/>
            <person name="Henrissat B."/>
            <person name="Morin E."/>
            <person name="Kohler A."/>
            <person name="Barry K."/>
            <person name="LaButti K."/>
            <person name="Morin E."/>
            <person name="Salamov A."/>
            <person name="Lipzen A."/>
            <person name="Mereny Z."/>
            <person name="Hegedus B."/>
            <person name="Baldrian P."/>
            <person name="Stursova M."/>
            <person name="Weitz H."/>
            <person name="Taylor A."/>
            <person name="Grigoriev I.V."/>
            <person name="Nagy L.G."/>
            <person name="Martin F."/>
            <person name="Kauserud H."/>
        </authorList>
    </citation>
    <scope>NUCLEOTIDE SEQUENCE</scope>
    <source>
        <strain evidence="1">CBHHK067</strain>
    </source>
</reference>
<evidence type="ECO:0000313" key="2">
    <source>
        <dbReference type="Proteomes" id="UP001221757"/>
    </source>
</evidence>
<evidence type="ECO:0000313" key="1">
    <source>
        <dbReference type="EMBL" id="KAJ7686031.1"/>
    </source>
</evidence>
<dbReference type="InterPro" id="IPR032675">
    <property type="entry name" value="LRR_dom_sf"/>
</dbReference>
<organism evidence="1 2">
    <name type="scientific">Mycena rosella</name>
    <name type="common">Pink bonnet</name>
    <name type="synonym">Agaricus rosellus</name>
    <dbReference type="NCBI Taxonomy" id="1033263"/>
    <lineage>
        <taxon>Eukaryota</taxon>
        <taxon>Fungi</taxon>
        <taxon>Dikarya</taxon>
        <taxon>Basidiomycota</taxon>
        <taxon>Agaricomycotina</taxon>
        <taxon>Agaricomycetes</taxon>
        <taxon>Agaricomycetidae</taxon>
        <taxon>Agaricales</taxon>
        <taxon>Marasmiineae</taxon>
        <taxon>Mycenaceae</taxon>
        <taxon>Mycena</taxon>
    </lineage>
</organism>
<protein>
    <recommendedName>
        <fullName evidence="3">F-box domain-containing protein</fullName>
    </recommendedName>
</protein>
<evidence type="ECO:0008006" key="3">
    <source>
        <dbReference type="Google" id="ProtNLM"/>
    </source>
</evidence>
<gene>
    <name evidence="1" type="ORF">B0H17DRAFT_14852</name>
</gene>
<dbReference type="SUPFAM" id="SSF52047">
    <property type="entry name" value="RNI-like"/>
    <property type="match status" value="1"/>
</dbReference>